<proteinExistence type="predicted"/>
<sequence>MVSGFSKKYTVLSYFWFTYLKLEHPNFVREAYVKGYKKHIEWNDTASIIIQIKDIGEVEKGDARMEEALGFPHANLKSLWDAYQSCCAKPISRAIQEKYEKSLELYKKLKKCDEEDAEGNEENDKKWLEYIKEIEDPEAVLANLKFRITMTKRSLKSI</sequence>
<evidence type="ECO:0000313" key="2">
    <source>
        <dbReference type="WBParaSite" id="ES5_v2.g16958.t1"/>
    </source>
</evidence>
<organism evidence="1 2">
    <name type="scientific">Panagrolaimus sp. ES5</name>
    <dbReference type="NCBI Taxonomy" id="591445"/>
    <lineage>
        <taxon>Eukaryota</taxon>
        <taxon>Metazoa</taxon>
        <taxon>Ecdysozoa</taxon>
        <taxon>Nematoda</taxon>
        <taxon>Chromadorea</taxon>
        <taxon>Rhabditida</taxon>
        <taxon>Tylenchina</taxon>
        <taxon>Panagrolaimomorpha</taxon>
        <taxon>Panagrolaimoidea</taxon>
        <taxon>Panagrolaimidae</taxon>
        <taxon>Panagrolaimus</taxon>
    </lineage>
</organism>
<protein>
    <submittedName>
        <fullName evidence="2">Uncharacterized protein</fullName>
    </submittedName>
</protein>
<dbReference type="Proteomes" id="UP000887579">
    <property type="component" value="Unplaced"/>
</dbReference>
<accession>A0AC34FJ23</accession>
<dbReference type="WBParaSite" id="ES5_v2.g16958.t1">
    <property type="protein sequence ID" value="ES5_v2.g16958.t1"/>
    <property type="gene ID" value="ES5_v2.g16958"/>
</dbReference>
<name>A0AC34FJ23_9BILA</name>
<reference evidence="2" key="1">
    <citation type="submission" date="2022-11" db="UniProtKB">
        <authorList>
            <consortium name="WormBaseParasite"/>
        </authorList>
    </citation>
    <scope>IDENTIFICATION</scope>
</reference>
<evidence type="ECO:0000313" key="1">
    <source>
        <dbReference type="Proteomes" id="UP000887579"/>
    </source>
</evidence>